<dbReference type="PANTHER" id="PTHR18964">
    <property type="entry name" value="ROK (REPRESSOR, ORF, KINASE) FAMILY"/>
    <property type="match status" value="1"/>
</dbReference>
<gene>
    <name evidence="2" type="ORF">GURASL_22050</name>
</gene>
<protein>
    <submittedName>
        <fullName evidence="2">Sugar kinase</fullName>
    </submittedName>
</protein>
<evidence type="ECO:0000313" key="3">
    <source>
        <dbReference type="Proteomes" id="UP001317705"/>
    </source>
</evidence>
<dbReference type="Gene3D" id="3.30.420.40">
    <property type="match status" value="2"/>
</dbReference>
<dbReference type="Pfam" id="PF00480">
    <property type="entry name" value="ROK"/>
    <property type="match status" value="1"/>
</dbReference>
<keyword evidence="3" id="KW-1185">Reference proteome</keyword>
<dbReference type="Proteomes" id="UP001317705">
    <property type="component" value="Chromosome"/>
</dbReference>
<dbReference type="PROSITE" id="PS01125">
    <property type="entry name" value="ROK"/>
    <property type="match status" value="1"/>
</dbReference>
<accession>A0ABN6VUW4</accession>
<dbReference type="InterPro" id="IPR000600">
    <property type="entry name" value="ROK"/>
</dbReference>
<comment type="similarity">
    <text evidence="1">Belongs to the ROK (NagC/XylR) family.</text>
</comment>
<sequence length="328" mass="34144">MVTARPGYIGIDIGGTNLRLALVDDQGHIICEQRRKTEIYAGKEVFFHHLDESFRVIRGEGGTAGVWPKAVGVGVPGLIANDGLVHVSVNLPALDGVNLRDALVDLTGLPVVVANDVNACAYGEMQFGVGRSFASFLMVTLGTGVGGGLILNNRLWTGVDGVAGEFGHMTVEPGGRSCACGNRGCLEQYASATAIVAVARELIANRQQSLVGVSSGEITPEILAEIARGGNDAARRIFTEAARYLGIAAASVANLLNLEAIILGGGVAGSFDLLQHPLEEEIISRAFPIPGKRLKVLRSQLGNDGGMLGAAALAMALDASRLPSLPSR</sequence>
<dbReference type="InterPro" id="IPR049874">
    <property type="entry name" value="ROK_cs"/>
</dbReference>
<proteinExistence type="inferred from homology"/>
<keyword evidence="2" id="KW-0418">Kinase</keyword>
<evidence type="ECO:0000256" key="1">
    <source>
        <dbReference type="ARBA" id="ARBA00006479"/>
    </source>
</evidence>
<name>A0ABN6VUW4_9BACT</name>
<dbReference type="GO" id="GO:0016301">
    <property type="term" value="F:kinase activity"/>
    <property type="evidence" value="ECO:0007669"/>
    <property type="project" value="UniProtKB-KW"/>
</dbReference>
<dbReference type="EMBL" id="AP027151">
    <property type="protein sequence ID" value="BDV43282.1"/>
    <property type="molecule type" value="Genomic_DNA"/>
</dbReference>
<organism evidence="2 3">
    <name type="scientific">Geotalea uraniireducens</name>
    <dbReference type="NCBI Taxonomy" id="351604"/>
    <lineage>
        <taxon>Bacteria</taxon>
        <taxon>Pseudomonadati</taxon>
        <taxon>Thermodesulfobacteriota</taxon>
        <taxon>Desulfuromonadia</taxon>
        <taxon>Geobacterales</taxon>
        <taxon>Geobacteraceae</taxon>
        <taxon>Geotalea</taxon>
    </lineage>
</organism>
<keyword evidence="2" id="KW-0808">Transferase</keyword>
<dbReference type="SUPFAM" id="SSF53067">
    <property type="entry name" value="Actin-like ATPase domain"/>
    <property type="match status" value="1"/>
</dbReference>
<evidence type="ECO:0000313" key="2">
    <source>
        <dbReference type="EMBL" id="BDV43282.1"/>
    </source>
</evidence>
<reference evidence="2 3" key="1">
    <citation type="submission" date="2022-12" db="EMBL/GenBank/DDBJ databases">
        <title>Polyphasic characterization of Geotalea uranireducens NIT-SL11 newly isolated from a complex of sewage sludge and microbially reduced graphene oxide.</title>
        <authorList>
            <person name="Xie L."/>
            <person name="Yoshida N."/>
            <person name="Meng L."/>
        </authorList>
    </citation>
    <scope>NUCLEOTIDE SEQUENCE [LARGE SCALE GENOMIC DNA]</scope>
    <source>
        <strain evidence="2 3">NIT-SL11</strain>
    </source>
</reference>
<dbReference type="RefSeq" id="WP_281999388.1">
    <property type="nucleotide sequence ID" value="NZ_AP027151.1"/>
</dbReference>
<dbReference type="InterPro" id="IPR043129">
    <property type="entry name" value="ATPase_NBD"/>
</dbReference>
<dbReference type="PANTHER" id="PTHR18964:SF149">
    <property type="entry name" value="BIFUNCTIONAL UDP-N-ACETYLGLUCOSAMINE 2-EPIMERASE_N-ACETYLMANNOSAMINE KINASE"/>
    <property type="match status" value="1"/>
</dbReference>